<dbReference type="Gene3D" id="3.40.630.30">
    <property type="match status" value="1"/>
</dbReference>
<dbReference type="RefSeq" id="WP_094091842.1">
    <property type="nucleotide sequence ID" value="NZ_CP016397.1"/>
</dbReference>
<dbReference type="OrthoDB" id="336415at2"/>
<dbReference type="PROSITE" id="PS51186">
    <property type="entry name" value="GNAT"/>
    <property type="match status" value="1"/>
</dbReference>
<dbReference type="SUPFAM" id="SSF55729">
    <property type="entry name" value="Acyl-CoA N-acyltransferases (Nat)"/>
    <property type="match status" value="1"/>
</dbReference>
<dbReference type="EMBL" id="CP016397">
    <property type="protein sequence ID" value="ASQ47056.1"/>
    <property type="molecule type" value="Genomic_DNA"/>
</dbReference>
<accession>A0A222P5C9</accession>
<evidence type="ECO:0000313" key="2">
    <source>
        <dbReference type="EMBL" id="ASQ47056.1"/>
    </source>
</evidence>
<keyword evidence="3" id="KW-1185">Reference proteome</keyword>
<gene>
    <name evidence="2" type="ORF">clem_12605</name>
</gene>
<protein>
    <submittedName>
        <fullName evidence="2">Putative acetyltransferase YhhY</fullName>
    </submittedName>
</protein>
<keyword evidence="2" id="KW-0808">Transferase</keyword>
<dbReference type="KEGG" id="lcd:clem_12605"/>
<dbReference type="Proteomes" id="UP000201728">
    <property type="component" value="Chromosome"/>
</dbReference>
<dbReference type="PANTHER" id="PTHR43415">
    <property type="entry name" value="SPERMIDINE N(1)-ACETYLTRANSFERASE"/>
    <property type="match status" value="1"/>
</dbReference>
<dbReference type="Pfam" id="PF13420">
    <property type="entry name" value="Acetyltransf_4"/>
    <property type="match status" value="1"/>
</dbReference>
<dbReference type="GO" id="GO:0016747">
    <property type="term" value="F:acyltransferase activity, transferring groups other than amino-acyl groups"/>
    <property type="evidence" value="ECO:0007669"/>
    <property type="project" value="InterPro"/>
</dbReference>
<name>A0A222P5C9_9GAMM</name>
<dbReference type="InterPro" id="IPR016181">
    <property type="entry name" value="Acyl_CoA_acyltransferase"/>
</dbReference>
<reference evidence="3" key="1">
    <citation type="submission" date="2016-07" db="EMBL/GenBank/DDBJ databases">
        <authorList>
            <person name="Florea S."/>
            <person name="Webb J.S."/>
            <person name="Jaromczyk J."/>
            <person name="Schardl C.L."/>
        </authorList>
    </citation>
    <scope>NUCLEOTIDE SEQUENCE [LARGE SCALE GENOMIC DNA]</scope>
    <source>
        <strain evidence="3">CDC-D5610</strain>
    </source>
</reference>
<dbReference type="InterPro" id="IPR000182">
    <property type="entry name" value="GNAT_dom"/>
</dbReference>
<dbReference type="PANTHER" id="PTHR43415:SF3">
    <property type="entry name" value="GNAT-FAMILY ACETYLTRANSFERASE"/>
    <property type="match status" value="1"/>
</dbReference>
<dbReference type="AlphaFoldDB" id="A0A222P5C9"/>
<feature type="domain" description="N-acetyltransferase" evidence="1">
    <location>
        <begin position="6"/>
        <end position="175"/>
    </location>
</feature>
<organism evidence="2 3">
    <name type="scientific">Legionella clemsonensis</name>
    <dbReference type="NCBI Taxonomy" id="1867846"/>
    <lineage>
        <taxon>Bacteria</taxon>
        <taxon>Pseudomonadati</taxon>
        <taxon>Pseudomonadota</taxon>
        <taxon>Gammaproteobacteria</taxon>
        <taxon>Legionellales</taxon>
        <taxon>Legionellaceae</taxon>
        <taxon>Legionella</taxon>
    </lineage>
</organism>
<evidence type="ECO:0000259" key="1">
    <source>
        <dbReference type="PROSITE" id="PS51186"/>
    </source>
</evidence>
<sequence length="179" mass="20551">MFTSNILIRKAFPEDATKWAKMLWQLDSEVIYSVFEPGERSAQISKYEEKIIDTQKHSKSAIFLAFDRKLKEEPIVGFLCLDAFKNKRKCHIATVGIGILKSHYSKGIANQLGTKVIEHAKKNQLTRIEAHIAACNQKSIQLAEKFGFVIEGRKRKAIKLLDDYQDEFLMALDVEVYNK</sequence>
<evidence type="ECO:0000313" key="3">
    <source>
        <dbReference type="Proteomes" id="UP000201728"/>
    </source>
</evidence>
<proteinExistence type="predicted"/>